<accession>A0A7W7HKJ0</accession>
<sequence>MEQPGPIFVAAFVRSVAVLALEADAQVAWLGVKGLPLVDELALEFDDGFRLVPTFIERGWLNDTALPVLAEIDEHLSSMSGEHNAGLWHVEALTRRTEWDQVRALARTALTLLA</sequence>
<proteinExistence type="predicted"/>
<reference evidence="2 3" key="1">
    <citation type="submission" date="2020-08" db="EMBL/GenBank/DDBJ databases">
        <title>Sequencing the genomes of 1000 actinobacteria strains.</title>
        <authorList>
            <person name="Klenk H.-P."/>
        </authorList>
    </citation>
    <scope>NUCLEOTIDE SEQUENCE [LARGE SCALE GENOMIC DNA]</scope>
    <source>
        <strain evidence="2 3">DSM 43150</strain>
    </source>
</reference>
<dbReference type="Proteomes" id="UP000590511">
    <property type="component" value="Unassembled WGS sequence"/>
</dbReference>
<dbReference type="RefSeq" id="WP_188124142.1">
    <property type="nucleotide sequence ID" value="NZ_BOMP01000162.1"/>
</dbReference>
<keyword evidence="4" id="KW-1185">Reference proteome</keyword>
<evidence type="ECO:0000313" key="3">
    <source>
        <dbReference type="Proteomes" id="UP000590511"/>
    </source>
</evidence>
<dbReference type="AlphaFoldDB" id="A0A7W7HKJ0"/>
<comment type="caution">
    <text evidence="2">The sequence shown here is derived from an EMBL/GenBank/DDBJ whole genome shotgun (WGS) entry which is preliminary data.</text>
</comment>
<dbReference type="EMBL" id="BOMP01000162">
    <property type="protein sequence ID" value="GIE45431.1"/>
    <property type="molecule type" value="Genomic_DNA"/>
</dbReference>
<protein>
    <submittedName>
        <fullName evidence="2">Uncharacterized protein</fullName>
    </submittedName>
</protein>
<dbReference type="Proteomes" id="UP000631312">
    <property type="component" value="Unassembled WGS sequence"/>
</dbReference>
<evidence type="ECO:0000313" key="2">
    <source>
        <dbReference type="EMBL" id="MBB4752240.1"/>
    </source>
</evidence>
<dbReference type="EMBL" id="JACHNC010000001">
    <property type="protein sequence ID" value="MBB4752240.1"/>
    <property type="molecule type" value="Genomic_DNA"/>
</dbReference>
<gene>
    <name evidence="1" type="ORF">Alo02nite_83290</name>
    <name evidence="2" type="ORF">BJ964_006401</name>
</gene>
<evidence type="ECO:0000313" key="4">
    <source>
        <dbReference type="Proteomes" id="UP000631312"/>
    </source>
</evidence>
<name>A0A7W7HKJ0_9ACTN</name>
<evidence type="ECO:0000313" key="1">
    <source>
        <dbReference type="EMBL" id="GIE45431.1"/>
    </source>
</evidence>
<organism evidence="2 3">
    <name type="scientific">Actinoplanes lobatus</name>
    <dbReference type="NCBI Taxonomy" id="113568"/>
    <lineage>
        <taxon>Bacteria</taxon>
        <taxon>Bacillati</taxon>
        <taxon>Actinomycetota</taxon>
        <taxon>Actinomycetes</taxon>
        <taxon>Micromonosporales</taxon>
        <taxon>Micromonosporaceae</taxon>
        <taxon>Actinoplanes</taxon>
    </lineage>
</organism>
<reference evidence="1 4" key="2">
    <citation type="submission" date="2021-01" db="EMBL/GenBank/DDBJ databases">
        <title>Whole genome shotgun sequence of Actinoplanes lobatus NBRC 12513.</title>
        <authorList>
            <person name="Komaki H."/>
            <person name="Tamura T."/>
        </authorList>
    </citation>
    <scope>NUCLEOTIDE SEQUENCE [LARGE SCALE GENOMIC DNA]</scope>
    <source>
        <strain evidence="1 4">NBRC 12513</strain>
    </source>
</reference>